<dbReference type="SUPFAM" id="SSF52540">
    <property type="entry name" value="P-loop containing nucleoside triphosphate hydrolases"/>
    <property type="match status" value="1"/>
</dbReference>
<evidence type="ECO:0000256" key="4">
    <source>
        <dbReference type="ARBA" id="ARBA00022840"/>
    </source>
</evidence>
<gene>
    <name evidence="8" type="ORF">LSTR_LSTR003573</name>
</gene>
<dbReference type="InParanoid" id="A0A482WKZ4"/>
<dbReference type="InterPro" id="IPR001650">
    <property type="entry name" value="Helicase_C-like"/>
</dbReference>
<dbReference type="Proteomes" id="UP000291343">
    <property type="component" value="Unassembled WGS sequence"/>
</dbReference>
<dbReference type="PIRSF" id="PIRSF005198">
    <property type="entry name" value="Antiviral_helicase_SKI2"/>
    <property type="match status" value="1"/>
</dbReference>
<dbReference type="InterPro" id="IPR012961">
    <property type="entry name" value="Ski2/MTR4_C"/>
</dbReference>
<evidence type="ECO:0008006" key="10">
    <source>
        <dbReference type="Google" id="ProtNLM"/>
    </source>
</evidence>
<evidence type="ECO:0000256" key="1">
    <source>
        <dbReference type="ARBA" id="ARBA00022741"/>
    </source>
</evidence>
<dbReference type="PANTHER" id="PTHR12131">
    <property type="entry name" value="ATP-DEPENDENT RNA AND DNA HELICASE"/>
    <property type="match status" value="1"/>
</dbReference>
<feature type="domain" description="Helicase ATP-binding" evidence="6">
    <location>
        <begin position="236"/>
        <end position="398"/>
    </location>
</feature>
<dbReference type="EMBL" id="QKKF02032524">
    <property type="protein sequence ID" value="RZF34163.1"/>
    <property type="molecule type" value="Genomic_DNA"/>
</dbReference>
<evidence type="ECO:0000313" key="9">
    <source>
        <dbReference type="Proteomes" id="UP000291343"/>
    </source>
</evidence>
<keyword evidence="3" id="KW-0347">Helicase</keyword>
<evidence type="ECO:0000259" key="6">
    <source>
        <dbReference type="PROSITE" id="PS51192"/>
    </source>
</evidence>
<dbReference type="InterPro" id="IPR016438">
    <property type="entry name" value="SKI2-like"/>
</dbReference>
<dbReference type="SMART" id="SM01142">
    <property type="entry name" value="DSHCT"/>
    <property type="match status" value="1"/>
</dbReference>
<evidence type="ECO:0000256" key="3">
    <source>
        <dbReference type="ARBA" id="ARBA00022806"/>
    </source>
</evidence>
<dbReference type="Gene3D" id="3.40.50.300">
    <property type="entry name" value="P-loop containing nucleotide triphosphate hydrolases"/>
    <property type="match status" value="2"/>
</dbReference>
<dbReference type="FunFam" id="3.40.50.300:FF:000447">
    <property type="entry name" value="helicase SKI2W isoform X2"/>
    <property type="match status" value="1"/>
</dbReference>
<comment type="catalytic activity">
    <reaction evidence="5">
        <text>ATP + H2O = ADP + phosphate + H(+)</text>
        <dbReference type="Rhea" id="RHEA:13065"/>
        <dbReference type="ChEBI" id="CHEBI:15377"/>
        <dbReference type="ChEBI" id="CHEBI:15378"/>
        <dbReference type="ChEBI" id="CHEBI:30616"/>
        <dbReference type="ChEBI" id="CHEBI:43474"/>
        <dbReference type="ChEBI" id="CHEBI:456216"/>
        <dbReference type="EC" id="3.6.4.13"/>
    </reaction>
</comment>
<dbReference type="GO" id="GO:0070478">
    <property type="term" value="P:nuclear-transcribed mRNA catabolic process, 3'-5' exonucleolytic nonsense-mediated decay"/>
    <property type="evidence" value="ECO:0007669"/>
    <property type="project" value="TreeGrafter"/>
</dbReference>
<proteinExistence type="predicted"/>
<dbReference type="Pfam" id="PF08148">
    <property type="entry name" value="DSHCT"/>
    <property type="match status" value="1"/>
</dbReference>
<keyword evidence="9" id="KW-1185">Reference proteome</keyword>
<dbReference type="STRING" id="195883.A0A482WKZ4"/>
<dbReference type="GO" id="GO:0005524">
    <property type="term" value="F:ATP binding"/>
    <property type="evidence" value="ECO:0007669"/>
    <property type="project" value="UniProtKB-KW"/>
</dbReference>
<dbReference type="InterPro" id="IPR027417">
    <property type="entry name" value="P-loop_NTPase"/>
</dbReference>
<evidence type="ECO:0000256" key="5">
    <source>
        <dbReference type="ARBA" id="ARBA00047984"/>
    </source>
</evidence>
<dbReference type="PROSITE" id="PS51194">
    <property type="entry name" value="HELICASE_CTER"/>
    <property type="match status" value="1"/>
</dbReference>
<accession>A0A482WKZ4</accession>
<sequence length="1183" mass="135785">MNMTLENEVTFEPPPVCPNVTQELRQYLCHPEKLSIYNYEKAHQFWDRDPKPSSLKNFSTCKLASTLKVERDHKTGKLLGFKETLINPSLSEDILPINFDSDLLSTPPGLNHGYNFDQASTIANTPRKNIVNMMNILQMEDSFNLIDGMESETKAEEPAKIANKVDINTKEQDEIIPMEASVPVLKITEVRCLAALKELQWAEELEVKPVPDFYERVPKMAYTWDFELDPFQKLAIVKLEEESNVFVAAHTSAGKTVVAEYAIALSLQRCTRAIYTSPIKALSNQKYRDFKNNFEIKKKMGGVGLITGDIQMNPKAPCLIMTTEILRSMLYNRSEVVQDLEYVIFDEVHYINDPDRGHVWEEVMMLLANHVKIIMLSATVPNAIEFANWVGKSKNKKVYLISTTSRPVPLHFYLYPAPSGPKAKFARLYCIREADGPFNKTEYEKAVTAKEEPKNSKINQYQKRMNVQQLISMWKSFIIHLKKEDKLPVVIFVLSRARCDQISDYLKDLDIVSSKDNAHYIHQFFKKSIEHLKDEDRNLPQVKKMGELLEKGIGVHHSGILPILKEIVEMLFQKGKVQILLATETFAMGVNMPTKTVVFETIRKFDGTKSRELLPAEFIQMAGRAGRRGIDETGTVIILCKDSVPLQSELQKMMFTKPSELESQFKLTYATILKTLLRTGEATNAVEKLMSSSYKQHSEQYKQDDAKGHQVFVNTKINDLEAELNAIRDANLMRVEGAMENFYDLATAYIMQKKLCQDELIKNARWTNFCHVGRYVLVSTRFYTRRLGLIVSIERSKATCKVLIFVNPKELFMTCGCHPGFCDCELWTQMMNFLKYNERFLPDDNATFRIEKINTKDILEIMDMTDMYDERDFDSIIATVNFYQSIASHKKPPQLPRSALIALQNLHAKSLAFQLNDIIKFSNKVTAAGFQLANRKLESLKMEFGKFNVKEFLKYERQFNLIFQLKTLLNKKSQLDKLVNEYSMTGVFESKKQILKDLKYLDNSDNVELKGKGAIRLPSNEIMVTELIFRNILSDYQPPEIAALLSSLVFQAKTNIEMAEIEKQIPESLKKGMKQLEEIQKELSRMESSHCLEPEHTEFVELNFGLIHVVYQWACDKLFCETIEMTDVQEGIVVRCIQQLNEVLNSVKDVAQKVGDNSLKSKMEEASNSIKRDIVFAASLYLQ</sequence>
<dbReference type="SMART" id="SM00487">
    <property type="entry name" value="DEXDc"/>
    <property type="match status" value="1"/>
</dbReference>
<organism evidence="8 9">
    <name type="scientific">Laodelphax striatellus</name>
    <name type="common">Small brown planthopper</name>
    <name type="synonym">Delphax striatella</name>
    <dbReference type="NCBI Taxonomy" id="195883"/>
    <lineage>
        <taxon>Eukaryota</taxon>
        <taxon>Metazoa</taxon>
        <taxon>Ecdysozoa</taxon>
        <taxon>Arthropoda</taxon>
        <taxon>Hexapoda</taxon>
        <taxon>Insecta</taxon>
        <taxon>Pterygota</taxon>
        <taxon>Neoptera</taxon>
        <taxon>Paraneoptera</taxon>
        <taxon>Hemiptera</taxon>
        <taxon>Auchenorrhyncha</taxon>
        <taxon>Fulgoroidea</taxon>
        <taxon>Delphacidae</taxon>
        <taxon>Criomorphinae</taxon>
        <taxon>Laodelphax</taxon>
    </lineage>
</organism>
<dbReference type="PROSITE" id="PS51192">
    <property type="entry name" value="HELICASE_ATP_BIND_1"/>
    <property type="match status" value="1"/>
</dbReference>
<evidence type="ECO:0000313" key="8">
    <source>
        <dbReference type="EMBL" id="RZF34163.1"/>
    </source>
</evidence>
<keyword evidence="1" id="KW-0547">Nucleotide-binding</keyword>
<dbReference type="InterPro" id="IPR011545">
    <property type="entry name" value="DEAD/DEAH_box_helicase_dom"/>
</dbReference>
<dbReference type="GO" id="GO:0016787">
    <property type="term" value="F:hydrolase activity"/>
    <property type="evidence" value="ECO:0007669"/>
    <property type="project" value="UniProtKB-KW"/>
</dbReference>
<dbReference type="FunFam" id="3.40.50.300:FF:000354">
    <property type="entry name" value="ATP-dependent RNA helicase SKI2"/>
    <property type="match status" value="1"/>
</dbReference>
<keyword evidence="4" id="KW-0067">ATP-binding</keyword>
<comment type="caution">
    <text evidence="8">The sequence shown here is derived from an EMBL/GenBank/DDBJ whole genome shotgun (WGS) entry which is preliminary data.</text>
</comment>
<dbReference type="CDD" id="cd18795">
    <property type="entry name" value="SF2_C_Ski2"/>
    <property type="match status" value="1"/>
</dbReference>
<evidence type="ECO:0000256" key="2">
    <source>
        <dbReference type="ARBA" id="ARBA00022801"/>
    </source>
</evidence>
<dbReference type="SMR" id="A0A482WKZ4"/>
<dbReference type="Gene3D" id="1.10.3380.30">
    <property type="match status" value="1"/>
</dbReference>
<dbReference type="FunCoup" id="A0A482WKZ4">
    <property type="interactions" value="1543"/>
</dbReference>
<dbReference type="SMART" id="SM00490">
    <property type="entry name" value="HELICc"/>
    <property type="match status" value="1"/>
</dbReference>
<dbReference type="GO" id="GO:0055087">
    <property type="term" value="C:Ski complex"/>
    <property type="evidence" value="ECO:0007669"/>
    <property type="project" value="TreeGrafter"/>
</dbReference>
<protein>
    <recommendedName>
        <fullName evidence="10">Helicase SKI2W</fullName>
    </recommendedName>
</protein>
<dbReference type="OrthoDB" id="64767at2759"/>
<feature type="domain" description="Helicase C-terminal" evidence="7">
    <location>
        <begin position="466"/>
        <end position="669"/>
    </location>
</feature>
<dbReference type="InterPro" id="IPR014001">
    <property type="entry name" value="Helicase_ATP-bd"/>
</dbReference>
<name>A0A482WKZ4_LAOST</name>
<dbReference type="AlphaFoldDB" id="A0A482WKZ4"/>
<reference evidence="8 9" key="1">
    <citation type="journal article" date="2017" name="Gigascience">
        <title>Genome sequence of the small brown planthopper, Laodelphax striatellus.</title>
        <authorList>
            <person name="Zhu J."/>
            <person name="Jiang F."/>
            <person name="Wang X."/>
            <person name="Yang P."/>
            <person name="Bao Y."/>
            <person name="Zhao W."/>
            <person name="Wang W."/>
            <person name="Lu H."/>
            <person name="Wang Q."/>
            <person name="Cui N."/>
            <person name="Li J."/>
            <person name="Chen X."/>
            <person name="Luo L."/>
            <person name="Yu J."/>
            <person name="Kang L."/>
            <person name="Cui F."/>
        </authorList>
    </citation>
    <scope>NUCLEOTIDE SEQUENCE [LARGE SCALE GENOMIC DNA]</scope>
    <source>
        <strain evidence="8">Lst14</strain>
    </source>
</reference>
<keyword evidence="2" id="KW-0378">Hydrolase</keyword>
<evidence type="ECO:0000259" key="7">
    <source>
        <dbReference type="PROSITE" id="PS51194"/>
    </source>
</evidence>
<dbReference type="GO" id="GO:0003723">
    <property type="term" value="F:RNA binding"/>
    <property type="evidence" value="ECO:0007669"/>
    <property type="project" value="InterPro"/>
</dbReference>
<dbReference type="PANTHER" id="PTHR12131:SF1">
    <property type="entry name" value="ATP-DEPENDENT RNA HELICASE SUPV3L1, MITOCHONDRIAL-RELATED"/>
    <property type="match status" value="1"/>
</dbReference>
<dbReference type="InterPro" id="IPR050699">
    <property type="entry name" value="RNA-DNA_Helicase"/>
</dbReference>
<dbReference type="Pfam" id="PF00270">
    <property type="entry name" value="DEAD"/>
    <property type="match status" value="1"/>
</dbReference>
<dbReference type="GO" id="GO:0003724">
    <property type="term" value="F:RNA helicase activity"/>
    <property type="evidence" value="ECO:0007669"/>
    <property type="project" value="UniProtKB-EC"/>
</dbReference>
<dbReference type="Pfam" id="PF00271">
    <property type="entry name" value="Helicase_C"/>
    <property type="match status" value="1"/>
</dbReference>